<feature type="transmembrane region" description="Helical" evidence="1">
    <location>
        <begin position="12"/>
        <end position="37"/>
    </location>
</feature>
<evidence type="ECO:0000313" key="3">
    <source>
        <dbReference type="Proteomes" id="UP000177503"/>
    </source>
</evidence>
<evidence type="ECO:0008006" key="4">
    <source>
        <dbReference type="Google" id="ProtNLM"/>
    </source>
</evidence>
<keyword evidence="1" id="KW-0472">Membrane</keyword>
<name>A0A1F8ED04_9BACT</name>
<dbReference type="Pfam" id="PF04020">
    <property type="entry name" value="Phage_holin_4_2"/>
    <property type="match status" value="1"/>
</dbReference>
<dbReference type="AlphaFoldDB" id="A0A1F8ED04"/>
<feature type="transmembrane region" description="Helical" evidence="1">
    <location>
        <begin position="57"/>
        <end position="75"/>
    </location>
</feature>
<dbReference type="PANTHER" id="PTHR37309:SF1">
    <property type="entry name" value="SLR0284 PROTEIN"/>
    <property type="match status" value="1"/>
</dbReference>
<reference evidence="2 3" key="1">
    <citation type="journal article" date="2016" name="Nat. Commun.">
        <title>Thousands of microbial genomes shed light on interconnected biogeochemical processes in an aquifer system.</title>
        <authorList>
            <person name="Anantharaman K."/>
            <person name="Brown C.T."/>
            <person name="Hug L.A."/>
            <person name="Sharon I."/>
            <person name="Castelle C.J."/>
            <person name="Probst A.J."/>
            <person name="Thomas B.C."/>
            <person name="Singh A."/>
            <person name="Wilkins M.J."/>
            <person name="Karaoz U."/>
            <person name="Brodie E.L."/>
            <person name="Williams K.H."/>
            <person name="Hubbard S.S."/>
            <person name="Banfield J.F."/>
        </authorList>
    </citation>
    <scope>NUCLEOTIDE SEQUENCE [LARGE SCALE GENOMIC DNA]</scope>
</reference>
<keyword evidence="1" id="KW-0812">Transmembrane</keyword>
<evidence type="ECO:0000256" key="1">
    <source>
        <dbReference type="SAM" id="Phobius"/>
    </source>
</evidence>
<protein>
    <recommendedName>
        <fullName evidence="4">Phage holin family protein</fullName>
    </recommendedName>
</protein>
<comment type="caution">
    <text evidence="2">The sequence shown here is derived from an EMBL/GenBank/DDBJ whole genome shotgun (WGS) entry which is preliminary data.</text>
</comment>
<gene>
    <name evidence="2" type="ORF">A2736_00145</name>
</gene>
<dbReference type="STRING" id="1802662.A2736_00145"/>
<feature type="transmembrane region" description="Helical" evidence="1">
    <location>
        <begin position="114"/>
        <end position="138"/>
    </location>
</feature>
<proteinExistence type="predicted"/>
<accession>A0A1F8ED04</accession>
<feature type="transmembrane region" description="Helical" evidence="1">
    <location>
        <begin position="82"/>
        <end position="102"/>
    </location>
</feature>
<organism evidence="2 3">
    <name type="scientific">Candidatus Yanofskybacteria bacterium RIFCSPHIGHO2_01_FULL_41_27</name>
    <dbReference type="NCBI Taxonomy" id="1802662"/>
    <lineage>
        <taxon>Bacteria</taxon>
        <taxon>Candidatus Yanofskyibacteriota</taxon>
    </lineage>
</organism>
<dbReference type="EMBL" id="MGJC01000042">
    <property type="protein sequence ID" value="OGM98733.1"/>
    <property type="molecule type" value="Genomic_DNA"/>
</dbReference>
<dbReference type="Proteomes" id="UP000177503">
    <property type="component" value="Unassembled WGS sequence"/>
</dbReference>
<evidence type="ECO:0000313" key="2">
    <source>
        <dbReference type="EMBL" id="OGM98733.1"/>
    </source>
</evidence>
<dbReference type="InterPro" id="IPR007165">
    <property type="entry name" value="Phage_holin_4_2"/>
</dbReference>
<keyword evidence="1" id="KW-1133">Transmembrane helix</keyword>
<sequence length="139" mass="15213">MRGFLKEAGLNFYQLNAIVIIVIMIGFAVRILGNSLAFYVANLLVPGFVVNGGIKEYLIAGILLGFLNLLVKPLLKLVAMPLIVLSLGLFSFIINGLILWAIDYIFDFITIENLMALFWTVVIIGIVNIIASVGAKIID</sequence>
<dbReference type="PANTHER" id="PTHR37309">
    <property type="entry name" value="SLR0284 PROTEIN"/>
    <property type="match status" value="1"/>
</dbReference>